<gene>
    <name evidence="2" type="ORF">PZA18_11655</name>
</gene>
<dbReference type="Proteomes" id="UP001172778">
    <property type="component" value="Unassembled WGS sequence"/>
</dbReference>
<proteinExistence type="predicted"/>
<dbReference type="Gene3D" id="2.130.10.10">
    <property type="entry name" value="YVTN repeat-like/Quinoprotein amine dehydrogenase"/>
    <property type="match status" value="1"/>
</dbReference>
<dbReference type="RefSeq" id="WP_284101015.1">
    <property type="nucleotide sequence ID" value="NZ_JARRAF010000011.1"/>
</dbReference>
<dbReference type="Pfam" id="PF13360">
    <property type="entry name" value="PQQ_2"/>
    <property type="match status" value="1"/>
</dbReference>
<evidence type="ECO:0000313" key="2">
    <source>
        <dbReference type="EMBL" id="MDK2124705.1"/>
    </source>
</evidence>
<dbReference type="EMBL" id="JARRAF010000011">
    <property type="protein sequence ID" value="MDK2124705.1"/>
    <property type="molecule type" value="Genomic_DNA"/>
</dbReference>
<dbReference type="InterPro" id="IPR015943">
    <property type="entry name" value="WD40/YVTN_repeat-like_dom_sf"/>
</dbReference>
<dbReference type="PANTHER" id="PTHR34512:SF30">
    <property type="entry name" value="OUTER MEMBRANE PROTEIN ASSEMBLY FACTOR BAMB"/>
    <property type="match status" value="1"/>
</dbReference>
<organism evidence="2 3">
    <name type="scientific">Parachitinimonas caeni</name>
    <dbReference type="NCBI Taxonomy" id="3031301"/>
    <lineage>
        <taxon>Bacteria</taxon>
        <taxon>Pseudomonadati</taxon>
        <taxon>Pseudomonadota</taxon>
        <taxon>Betaproteobacteria</taxon>
        <taxon>Neisseriales</taxon>
        <taxon>Chitinibacteraceae</taxon>
        <taxon>Parachitinimonas</taxon>
    </lineage>
</organism>
<feature type="domain" description="Pyrrolo-quinoline quinone repeat" evidence="1">
    <location>
        <begin position="100"/>
        <end position="300"/>
    </location>
</feature>
<evidence type="ECO:0000313" key="3">
    <source>
        <dbReference type="Proteomes" id="UP001172778"/>
    </source>
</evidence>
<evidence type="ECO:0000259" key="1">
    <source>
        <dbReference type="Pfam" id="PF13360"/>
    </source>
</evidence>
<dbReference type="InterPro" id="IPR018391">
    <property type="entry name" value="PQQ_b-propeller_rpt"/>
</dbReference>
<dbReference type="SUPFAM" id="SSF50998">
    <property type="entry name" value="Quinoprotein alcohol dehydrogenase-like"/>
    <property type="match status" value="1"/>
</dbReference>
<dbReference type="InterPro" id="IPR002372">
    <property type="entry name" value="PQQ_rpt_dom"/>
</dbReference>
<comment type="caution">
    <text evidence="2">The sequence shown here is derived from an EMBL/GenBank/DDBJ whole genome shotgun (WGS) entry which is preliminary data.</text>
</comment>
<keyword evidence="3" id="KW-1185">Reference proteome</keyword>
<accession>A0ABT7DZW3</accession>
<name>A0ABT7DZW3_9NEIS</name>
<sequence length="665" mass="73128">MTEIQSSPFFPLIRCIMSFTPLLKSAGTLMLTLVPSLVLAQDWPTLYGNENHTGYVPVSFTDAEPKLIWERTDFPDITSPSPVIAENKIYFSAYDRALSRGMLYAVNLKDGSIAWKSEINFYGMYGLGENKLLLSYVDGKLFLTGNGITAYNATDGSMIYSRPSWHLNNNHFSRPTFRDGMVYSISIDLSRDPSSNSKFKHTLHANDIENGNEVWNTALPEIPFNYYPEIVIKGNELYAFFAGKLNAIDTHSGEALYQVPFVGQYLLPPFLIGDSGNIFALDGNGGVSFSPKEKSINWTKGGKYNYLASGNGAVYMRHLTRSEHEPGGNFIDEGFDVFDEKTGAILYGSEVRNCSYSLYNSELVSSMVITDSTLLFSCRNGIHGFKLGENGNLMRADPLWTLPGKIDSEADYFGAMAISDDYLVVFNRGGARTSEDKERKHKAISTYKFEKLVERADPIEFAAAFNIKPGEWGTSKPITVSGVNNPVSVKVVGGEYSINEGAFTNETGLAKSGDKIRVRAQASFLAGDKVKATLSLNDVAGTFEVQAADESIVPISATAEGSLKSKTIDVKLNIGQEFVGKGGAIYVLLSHNGALYAYTQKGWVQASMSNIPQYYRGTLNNTLIRATSGLDISSIKGANLYVGYGKHLEEMLSAKRYKLVYTVQD</sequence>
<dbReference type="InterPro" id="IPR011047">
    <property type="entry name" value="Quinoprotein_ADH-like_sf"/>
</dbReference>
<reference evidence="2" key="1">
    <citation type="submission" date="2023-03" db="EMBL/GenBank/DDBJ databases">
        <title>Chitinimonas shenzhenensis gen. nov., sp. nov., a novel member of family Burkholderiaceae isolated from activated sludge collected in Shen Zhen, China.</title>
        <authorList>
            <person name="Wang X."/>
        </authorList>
    </citation>
    <scope>NUCLEOTIDE SEQUENCE</scope>
    <source>
        <strain evidence="2">DQS-5</strain>
    </source>
</reference>
<dbReference type="PANTHER" id="PTHR34512">
    <property type="entry name" value="CELL SURFACE PROTEIN"/>
    <property type="match status" value="1"/>
</dbReference>
<protein>
    <submittedName>
        <fullName evidence="2">PQQ-binding-like beta-propeller repeat protein</fullName>
    </submittedName>
</protein>
<dbReference type="SMART" id="SM00564">
    <property type="entry name" value="PQQ"/>
    <property type="match status" value="3"/>
</dbReference>